<evidence type="ECO:0000313" key="2">
    <source>
        <dbReference type="EMBL" id="OGD99859.1"/>
    </source>
</evidence>
<proteinExistence type="predicted"/>
<name>A0A1F5H720_9BACT</name>
<keyword evidence="1" id="KW-1133">Transmembrane helix</keyword>
<accession>A0A1F5H720</accession>
<keyword evidence="1" id="KW-0812">Transmembrane</keyword>
<feature type="transmembrane region" description="Helical" evidence="1">
    <location>
        <begin position="106"/>
        <end position="125"/>
    </location>
</feature>
<dbReference type="Proteomes" id="UP000177039">
    <property type="component" value="Unassembled WGS sequence"/>
</dbReference>
<organism evidence="2 3">
    <name type="scientific">Candidatus Curtissbacteria bacterium RIFCSPLOWO2_01_FULL_42_50</name>
    <dbReference type="NCBI Taxonomy" id="1797730"/>
    <lineage>
        <taxon>Bacteria</taxon>
        <taxon>Candidatus Curtissiibacteriota</taxon>
    </lineage>
</organism>
<feature type="transmembrane region" description="Helical" evidence="1">
    <location>
        <begin position="270"/>
        <end position="288"/>
    </location>
</feature>
<evidence type="ECO:0000313" key="3">
    <source>
        <dbReference type="Proteomes" id="UP000177039"/>
    </source>
</evidence>
<feature type="transmembrane region" description="Helical" evidence="1">
    <location>
        <begin position="350"/>
        <end position="368"/>
    </location>
</feature>
<sequence length="505" mass="58531">MNFLLLIFAAIIFRVYLILRDSVPFAYDMGRDLLWAKDISYYHIPTLIGPAASIWGIYFGPFWYYFLSIPLFLSGGNPLSAVYATFATIVSTGLLAYFLFKKYLTKQYALIFLTIILFSAALINISTFAFHANVLPLLTLVTVYLSFLSVVKNPLFLAAGFLSVSLMFHADPAPAVVFTSVPVFIFLYFKLYKTKELLKLITLSVFGYIAPFAPQIFFEIRHNFLETKSLVAYFQGKNPSLSGQLPLVPRIVSRLDLYFEFFKSGFAQNNFFACLFLIIIIIGTFLFLKTNKDKKLSVLFKINLYSFILTFLIFTIFVTVEIKNWYLYGVTVLFAFLIVFALYGVRSYKFVLPLFLTTYVFLNILPFFKKERIVISRSDPAQLTNQLSALNLIYSDSANLPFSVYTFTPSIYDYNYQYLFWWQGIKLGRGQPEDFAYLPNVPDYVRNKGIYAKNTKPTDTIYLIIEKGKENEFYTKENWLKNFDRYRLIWEKNIGNAVIVQKRQK</sequence>
<reference evidence="2 3" key="1">
    <citation type="journal article" date="2016" name="Nat. Commun.">
        <title>Thousands of microbial genomes shed light on interconnected biogeochemical processes in an aquifer system.</title>
        <authorList>
            <person name="Anantharaman K."/>
            <person name="Brown C.T."/>
            <person name="Hug L.A."/>
            <person name="Sharon I."/>
            <person name="Castelle C.J."/>
            <person name="Probst A.J."/>
            <person name="Thomas B.C."/>
            <person name="Singh A."/>
            <person name="Wilkins M.J."/>
            <person name="Karaoz U."/>
            <person name="Brodie E.L."/>
            <person name="Williams K.H."/>
            <person name="Hubbard S.S."/>
            <person name="Banfield J.F."/>
        </authorList>
    </citation>
    <scope>NUCLEOTIDE SEQUENCE [LARGE SCALE GENOMIC DNA]</scope>
</reference>
<keyword evidence="1" id="KW-0472">Membrane</keyword>
<gene>
    <name evidence="2" type="ORF">A3B54_03305</name>
</gene>
<feature type="transmembrane region" description="Helical" evidence="1">
    <location>
        <begin position="300"/>
        <end position="319"/>
    </location>
</feature>
<feature type="transmembrane region" description="Helical" evidence="1">
    <location>
        <begin position="198"/>
        <end position="218"/>
    </location>
</feature>
<feature type="transmembrane region" description="Helical" evidence="1">
    <location>
        <begin position="79"/>
        <end position="100"/>
    </location>
</feature>
<protein>
    <recommendedName>
        <fullName evidence="4">Glycosyltransferase RgtA/B/C/D-like domain-containing protein</fullName>
    </recommendedName>
</protein>
<feature type="transmembrane region" description="Helical" evidence="1">
    <location>
        <begin position="137"/>
        <end position="161"/>
    </location>
</feature>
<evidence type="ECO:0008006" key="4">
    <source>
        <dbReference type="Google" id="ProtNLM"/>
    </source>
</evidence>
<evidence type="ECO:0000256" key="1">
    <source>
        <dbReference type="SAM" id="Phobius"/>
    </source>
</evidence>
<feature type="transmembrane region" description="Helical" evidence="1">
    <location>
        <begin position="173"/>
        <end position="191"/>
    </location>
</feature>
<feature type="transmembrane region" description="Helical" evidence="1">
    <location>
        <begin position="325"/>
        <end position="343"/>
    </location>
</feature>
<dbReference type="AlphaFoldDB" id="A0A1F5H720"/>
<comment type="caution">
    <text evidence="2">The sequence shown here is derived from an EMBL/GenBank/DDBJ whole genome shotgun (WGS) entry which is preliminary data.</text>
</comment>
<dbReference type="EMBL" id="MFBT01000009">
    <property type="protein sequence ID" value="OGD99859.1"/>
    <property type="molecule type" value="Genomic_DNA"/>
</dbReference>
<feature type="transmembrane region" description="Helical" evidence="1">
    <location>
        <begin position="44"/>
        <end position="67"/>
    </location>
</feature>